<organism evidence="1 2">
    <name type="scientific">Musa troglodytarum</name>
    <name type="common">fe'i banana</name>
    <dbReference type="NCBI Taxonomy" id="320322"/>
    <lineage>
        <taxon>Eukaryota</taxon>
        <taxon>Viridiplantae</taxon>
        <taxon>Streptophyta</taxon>
        <taxon>Embryophyta</taxon>
        <taxon>Tracheophyta</taxon>
        <taxon>Spermatophyta</taxon>
        <taxon>Magnoliopsida</taxon>
        <taxon>Liliopsida</taxon>
        <taxon>Zingiberales</taxon>
        <taxon>Musaceae</taxon>
        <taxon>Musa</taxon>
    </lineage>
</organism>
<sequence length="108" mass="12030">MAIVLPTDTCAITGESHTDYNFLDDSGLNLCPEAGEFFISSPQPQLLTSAPDHIQLVPESSATVERLLRPLLLNLTWTIIFWMILRSMSPERRLLDVIFSAGTAHRCT</sequence>
<dbReference type="AlphaFoldDB" id="A0A9E7GP76"/>
<dbReference type="EMBL" id="CP097509">
    <property type="protein sequence ID" value="URE18931.1"/>
    <property type="molecule type" value="Genomic_DNA"/>
</dbReference>
<protein>
    <submittedName>
        <fullName evidence="1">Uncharacterized protein</fullName>
    </submittedName>
</protein>
<evidence type="ECO:0000313" key="1">
    <source>
        <dbReference type="EMBL" id="URE18931.1"/>
    </source>
</evidence>
<name>A0A9E7GP76_9LILI</name>
<gene>
    <name evidence="1" type="ORF">MUK42_27757</name>
</gene>
<proteinExistence type="predicted"/>
<evidence type="ECO:0000313" key="2">
    <source>
        <dbReference type="Proteomes" id="UP001055439"/>
    </source>
</evidence>
<accession>A0A9E7GP76</accession>
<keyword evidence="2" id="KW-1185">Reference proteome</keyword>
<dbReference type="Proteomes" id="UP001055439">
    <property type="component" value="Chromosome 7"/>
</dbReference>
<reference evidence="1" key="1">
    <citation type="submission" date="2022-05" db="EMBL/GenBank/DDBJ databases">
        <title>The Musa troglodytarum L. genome provides insights into the mechanism of non-climacteric behaviour and enrichment of carotenoids.</title>
        <authorList>
            <person name="Wang J."/>
        </authorList>
    </citation>
    <scope>NUCLEOTIDE SEQUENCE</scope>
    <source>
        <tissue evidence="1">Leaf</tissue>
    </source>
</reference>